<dbReference type="Proteomes" id="UP001165065">
    <property type="component" value="Unassembled WGS sequence"/>
</dbReference>
<dbReference type="EMBL" id="BRYA01000312">
    <property type="protein sequence ID" value="GMI46790.1"/>
    <property type="molecule type" value="Genomic_DNA"/>
</dbReference>
<gene>
    <name evidence="1" type="ORF">TrCOL_g9485</name>
</gene>
<dbReference type="InterPro" id="IPR032675">
    <property type="entry name" value="LRR_dom_sf"/>
</dbReference>
<reference evidence="2" key="1">
    <citation type="journal article" date="2023" name="Commun. Biol.">
        <title>Genome analysis of Parmales, the sister group of diatoms, reveals the evolutionary specialization of diatoms from phago-mixotrophs to photoautotrophs.</title>
        <authorList>
            <person name="Ban H."/>
            <person name="Sato S."/>
            <person name="Yoshikawa S."/>
            <person name="Yamada K."/>
            <person name="Nakamura Y."/>
            <person name="Ichinomiya M."/>
            <person name="Sato N."/>
            <person name="Blanc-Mathieu R."/>
            <person name="Endo H."/>
            <person name="Kuwata A."/>
            <person name="Ogata H."/>
        </authorList>
    </citation>
    <scope>NUCLEOTIDE SEQUENCE [LARGE SCALE GENOMIC DNA]</scope>
</reference>
<dbReference type="Gene3D" id="3.80.10.10">
    <property type="entry name" value="Ribonuclease Inhibitor"/>
    <property type="match status" value="1"/>
</dbReference>
<evidence type="ECO:0000313" key="2">
    <source>
        <dbReference type="Proteomes" id="UP001165065"/>
    </source>
</evidence>
<dbReference type="AlphaFoldDB" id="A0A9W7GK60"/>
<name>A0A9W7GK60_9STRA</name>
<proteinExistence type="predicted"/>
<protein>
    <submittedName>
        <fullName evidence="1">Uncharacterized protein</fullName>
    </submittedName>
</protein>
<evidence type="ECO:0000313" key="1">
    <source>
        <dbReference type="EMBL" id="GMI46790.1"/>
    </source>
</evidence>
<accession>A0A9W7GK60</accession>
<sequence length="292" mass="32576">MSSPFLADIATLDDSTLTIRDFGDYISYGLDNHDDDTDVVSGMYDEENEVEWGWEAVKSDIEDFGDEAKVTVVVSDSSVDRLSYEAFFFVGYVLWKVEIPHIRYIQKDAFELAHNLRHVKLHPNVTILPGTFAECSSLQVLALASGFEPEDNDNGDPTHAIARYLRWRCDMDANGGLYMEVFKTTMTMIALCCAHLSPDGNPDHNRPVRATPGDKIFEFLATEARDLSGLVLSFVTGEKRGAGGDLRDAGWSSLRDLAIDFELVPMGEGKKAGERRAFWRLTTDEQGNFVKG</sequence>
<dbReference type="OrthoDB" id="10307690at2759"/>
<keyword evidence="2" id="KW-1185">Reference proteome</keyword>
<organism evidence="1 2">
    <name type="scientific">Triparma columacea</name>
    <dbReference type="NCBI Taxonomy" id="722753"/>
    <lineage>
        <taxon>Eukaryota</taxon>
        <taxon>Sar</taxon>
        <taxon>Stramenopiles</taxon>
        <taxon>Ochrophyta</taxon>
        <taxon>Bolidophyceae</taxon>
        <taxon>Parmales</taxon>
        <taxon>Triparmaceae</taxon>
        <taxon>Triparma</taxon>
    </lineage>
</organism>
<comment type="caution">
    <text evidence="1">The sequence shown here is derived from an EMBL/GenBank/DDBJ whole genome shotgun (WGS) entry which is preliminary data.</text>
</comment>